<evidence type="ECO:0000313" key="2">
    <source>
        <dbReference type="Proteomes" id="UP001159427"/>
    </source>
</evidence>
<reference evidence="1 2" key="1">
    <citation type="submission" date="2022-05" db="EMBL/GenBank/DDBJ databases">
        <authorList>
            <consortium name="Genoscope - CEA"/>
            <person name="William W."/>
        </authorList>
    </citation>
    <scope>NUCLEOTIDE SEQUENCE [LARGE SCALE GENOMIC DNA]</scope>
</reference>
<sequence>MIVDNVEVCENDKTHMGRVVQSWFFREVCEELSLEHQQLYSVSCKFEPQIDPEGNVKIICQICDVEITPGQKKQRLFNVRRHFMESSCHKSKVVSLAGRENVPSESVVNLDMDEGKKIAFLKKISPDTFEVKGGYVVCSLCVGSNRTINLNPNHGSFENNVRSHLQSRQHSAAAKGKKQGTLDAMFCTKSSSHVSSDGGEILWYGEPYFQSETKNGTFRHKDCKRFASFGAFVNGMCSACNSIPKIDSFLLKLQRRSDSRGDSNETDTSKTNSTYLPRDQLLLKLRETKEQLECCRFQVFLLSSALARVK</sequence>
<organism evidence="1 2">
    <name type="scientific">Porites evermanni</name>
    <dbReference type="NCBI Taxonomy" id="104178"/>
    <lineage>
        <taxon>Eukaryota</taxon>
        <taxon>Metazoa</taxon>
        <taxon>Cnidaria</taxon>
        <taxon>Anthozoa</taxon>
        <taxon>Hexacorallia</taxon>
        <taxon>Scleractinia</taxon>
        <taxon>Fungiina</taxon>
        <taxon>Poritidae</taxon>
        <taxon>Porites</taxon>
    </lineage>
</organism>
<name>A0ABN8MQU6_9CNID</name>
<protein>
    <submittedName>
        <fullName evidence="1">Uncharacterized protein</fullName>
    </submittedName>
</protein>
<proteinExistence type="predicted"/>
<dbReference type="Proteomes" id="UP001159427">
    <property type="component" value="Unassembled WGS sequence"/>
</dbReference>
<accession>A0ABN8MQU6</accession>
<keyword evidence="2" id="KW-1185">Reference proteome</keyword>
<gene>
    <name evidence="1" type="ORF">PEVE_00038401</name>
</gene>
<evidence type="ECO:0000313" key="1">
    <source>
        <dbReference type="EMBL" id="CAH3030682.1"/>
    </source>
</evidence>
<comment type="caution">
    <text evidence="1">The sequence shown here is derived from an EMBL/GenBank/DDBJ whole genome shotgun (WGS) entry which is preliminary data.</text>
</comment>
<dbReference type="EMBL" id="CALNXI010000650">
    <property type="protein sequence ID" value="CAH3030682.1"/>
    <property type="molecule type" value="Genomic_DNA"/>
</dbReference>